<dbReference type="Proteomes" id="UP000324800">
    <property type="component" value="Unassembled WGS sequence"/>
</dbReference>
<dbReference type="EMBL" id="SNRW01018827">
    <property type="protein sequence ID" value="KAA6366959.1"/>
    <property type="molecule type" value="Genomic_DNA"/>
</dbReference>
<dbReference type="AlphaFoldDB" id="A0A5J4U945"/>
<gene>
    <name evidence="1" type="ORF">EZS28_037514</name>
</gene>
<dbReference type="InterPro" id="IPR035979">
    <property type="entry name" value="RBD_domain_sf"/>
</dbReference>
<accession>A0A5J4U945</accession>
<protein>
    <recommendedName>
        <fullName evidence="3">RRM domain-containing protein</fullName>
    </recommendedName>
</protein>
<name>A0A5J4U945_9EUKA</name>
<dbReference type="GO" id="GO:0003676">
    <property type="term" value="F:nucleic acid binding"/>
    <property type="evidence" value="ECO:0007669"/>
    <property type="project" value="InterPro"/>
</dbReference>
<evidence type="ECO:0000313" key="1">
    <source>
        <dbReference type="EMBL" id="KAA6366959.1"/>
    </source>
</evidence>
<reference evidence="1 2" key="1">
    <citation type="submission" date="2019-03" db="EMBL/GenBank/DDBJ databases">
        <title>Single cell metagenomics reveals metabolic interactions within the superorganism composed of flagellate Streblomastix strix and complex community of Bacteroidetes bacteria on its surface.</title>
        <authorList>
            <person name="Treitli S.C."/>
            <person name="Kolisko M."/>
            <person name="Husnik F."/>
            <person name="Keeling P."/>
            <person name="Hampl V."/>
        </authorList>
    </citation>
    <scope>NUCLEOTIDE SEQUENCE [LARGE SCALE GENOMIC DNA]</scope>
    <source>
        <strain evidence="1">ST1C</strain>
    </source>
</reference>
<evidence type="ECO:0000313" key="2">
    <source>
        <dbReference type="Proteomes" id="UP000324800"/>
    </source>
</evidence>
<proteinExistence type="predicted"/>
<organism evidence="1 2">
    <name type="scientific">Streblomastix strix</name>
    <dbReference type="NCBI Taxonomy" id="222440"/>
    <lineage>
        <taxon>Eukaryota</taxon>
        <taxon>Metamonada</taxon>
        <taxon>Preaxostyla</taxon>
        <taxon>Oxymonadida</taxon>
        <taxon>Streblomastigidae</taxon>
        <taxon>Streblomastix</taxon>
    </lineage>
</organism>
<evidence type="ECO:0008006" key="3">
    <source>
        <dbReference type="Google" id="ProtNLM"/>
    </source>
</evidence>
<sequence length="169" mass="19202">MVLDHGRDIDLKHGNIWVERAQRNATIGIYGIGKKWKLAELAENACEYGVVVDLDVAVVGGSRTLFVEYDSRLDAERAKIGMPITLDRQSQKKINGVWVDSKILNNSLRIQFNSQDNESKGKVINESSVSKIFALYGSVRRVEFIRNQWNINIGEFCIKIHEQLIILND</sequence>
<comment type="caution">
    <text evidence="1">The sequence shown here is derived from an EMBL/GenBank/DDBJ whole genome shotgun (WGS) entry which is preliminary data.</text>
</comment>
<dbReference type="SUPFAM" id="SSF54928">
    <property type="entry name" value="RNA-binding domain, RBD"/>
    <property type="match status" value="1"/>
</dbReference>